<dbReference type="AlphaFoldDB" id="A0A484HIZ4"/>
<feature type="transmembrane region" description="Helical" evidence="6">
    <location>
        <begin position="119"/>
        <end position="138"/>
    </location>
</feature>
<keyword evidence="3" id="KW-0560">Oxidoreductase</keyword>
<dbReference type="PANTHER" id="PTHR43255:SF1">
    <property type="entry name" value="IRON-SULFUR-BINDING OXIDOREDUCTASE FADF-RELATED"/>
    <property type="match status" value="1"/>
</dbReference>
<keyword evidence="6" id="KW-1133">Transmembrane helix</keyword>
<evidence type="ECO:0000256" key="5">
    <source>
        <dbReference type="ARBA" id="ARBA00023014"/>
    </source>
</evidence>
<keyword evidence="4" id="KW-0408">Iron</keyword>
<dbReference type="EMBL" id="CAACVI010000001">
    <property type="protein sequence ID" value="VEN72819.1"/>
    <property type="molecule type" value="Genomic_DNA"/>
</dbReference>
<feature type="transmembrane region" description="Helical" evidence="6">
    <location>
        <begin position="337"/>
        <end position="355"/>
    </location>
</feature>
<feature type="transmembrane region" description="Helical" evidence="6">
    <location>
        <begin position="158"/>
        <end position="179"/>
    </location>
</feature>
<dbReference type="InterPro" id="IPR051460">
    <property type="entry name" value="HdrC_iron-sulfur_subunit"/>
</dbReference>
<feature type="domain" description="4Fe-4S ferredoxin-type" evidence="7">
    <location>
        <begin position="61"/>
        <end position="92"/>
    </location>
</feature>
<keyword evidence="6" id="KW-0812">Transmembrane</keyword>
<evidence type="ECO:0000256" key="3">
    <source>
        <dbReference type="ARBA" id="ARBA00023002"/>
    </source>
</evidence>
<dbReference type="GO" id="GO:0016491">
    <property type="term" value="F:oxidoreductase activity"/>
    <property type="evidence" value="ECO:0007669"/>
    <property type="project" value="UniProtKB-KW"/>
</dbReference>
<name>A0A484HIZ4_9BACT</name>
<evidence type="ECO:0000313" key="8">
    <source>
        <dbReference type="EMBL" id="VEN72819.1"/>
    </source>
</evidence>
<dbReference type="GO" id="GO:0005886">
    <property type="term" value="C:plasma membrane"/>
    <property type="evidence" value="ECO:0007669"/>
    <property type="project" value="TreeGrafter"/>
</dbReference>
<dbReference type="PROSITE" id="PS51379">
    <property type="entry name" value="4FE4S_FER_2"/>
    <property type="match status" value="1"/>
</dbReference>
<dbReference type="GO" id="GO:0046872">
    <property type="term" value="F:metal ion binding"/>
    <property type="evidence" value="ECO:0007669"/>
    <property type="project" value="UniProtKB-KW"/>
</dbReference>
<dbReference type="NCBIfam" id="NF038018">
    <property type="entry name" value="qmoC"/>
    <property type="match status" value="1"/>
</dbReference>
<dbReference type="InterPro" id="IPR017900">
    <property type="entry name" value="4Fe4S_Fe_S_CS"/>
</dbReference>
<reference evidence="8" key="1">
    <citation type="submission" date="2019-01" db="EMBL/GenBank/DDBJ databases">
        <authorList>
            <consortium name="Genoscope - CEA"/>
            <person name="William W."/>
        </authorList>
    </citation>
    <scope>NUCLEOTIDE SEQUENCE</scope>
    <source>
        <strain evidence="8">CR-1</strain>
    </source>
</reference>
<feature type="transmembrane region" description="Helical" evidence="6">
    <location>
        <begin position="238"/>
        <end position="260"/>
    </location>
</feature>
<dbReference type="InterPro" id="IPR017896">
    <property type="entry name" value="4Fe4S_Fe-S-bd"/>
</dbReference>
<dbReference type="Gene3D" id="1.20.950.20">
    <property type="entry name" value="Transmembrane di-heme cytochromes, Chain C"/>
    <property type="match status" value="1"/>
</dbReference>
<dbReference type="SUPFAM" id="SSF46548">
    <property type="entry name" value="alpha-helical ferredoxin"/>
    <property type="match status" value="1"/>
</dbReference>
<dbReference type="SUPFAM" id="SSF103501">
    <property type="entry name" value="Respiratory nitrate reductase 1 gamma chain"/>
    <property type="match status" value="1"/>
</dbReference>
<gene>
    <name evidence="8" type="ORF">EPICR_10319</name>
</gene>
<evidence type="ECO:0000256" key="2">
    <source>
        <dbReference type="ARBA" id="ARBA00022723"/>
    </source>
</evidence>
<accession>A0A484HIZ4</accession>
<dbReference type="Pfam" id="PF13183">
    <property type="entry name" value="Fer4_8"/>
    <property type="match status" value="1"/>
</dbReference>
<feature type="transmembrane region" description="Helical" evidence="6">
    <location>
        <begin position="307"/>
        <end position="325"/>
    </location>
</feature>
<keyword evidence="5" id="KW-0411">Iron-sulfur</keyword>
<feature type="transmembrane region" description="Helical" evidence="6">
    <location>
        <begin position="272"/>
        <end position="291"/>
    </location>
</feature>
<protein>
    <submittedName>
        <fullName evidence="8">Heterodisulfide reductase</fullName>
    </submittedName>
</protein>
<sequence length="377" mass="41358">MSETYMLEPDLGFINEVAGLGGGDLKKCFQCATCSVACPIAPDDKPFPRKEMIAASWGLKDKLVANHDIWLCHNCGDCTTLCPRGAKPGEALGAIRAYAVSEYAIPKALGKAVNDPKKLPVLLAIPAILFLVIGLLTGLLDFTPTGEEVVHTKFFSTWLVDIIMIPAFFFAVVVFALGVKRFVNDIHENAVKSGKAEDKPLDMGGLVQALVKVFPTILAHKKFDECGENKERSTAHLLVFYSFIGLAIVTGIFFVALYILKIHGPYSQMNPVKWLGNISGVALIIGSFLLIQSRRAQTDQSSSYKDWYLLGLVFGLGVTGMGTEITRLAGWACVTYALYYVHLMLVFCLFVYTPFSKLAHLVYRTVAMAYAQYTGRT</sequence>
<keyword evidence="2" id="KW-0479">Metal-binding</keyword>
<keyword evidence="6" id="KW-0472">Membrane</keyword>
<dbReference type="Gene3D" id="1.10.1060.10">
    <property type="entry name" value="Alpha-helical ferredoxin"/>
    <property type="match status" value="1"/>
</dbReference>
<keyword evidence="1" id="KW-0004">4Fe-4S</keyword>
<organism evidence="8">
    <name type="scientific">uncultured Desulfobacteraceae bacterium</name>
    <dbReference type="NCBI Taxonomy" id="218296"/>
    <lineage>
        <taxon>Bacteria</taxon>
        <taxon>Pseudomonadati</taxon>
        <taxon>Thermodesulfobacteriota</taxon>
        <taxon>Desulfobacteria</taxon>
        <taxon>Desulfobacterales</taxon>
        <taxon>Desulfobacteraceae</taxon>
        <taxon>environmental samples</taxon>
    </lineage>
</organism>
<evidence type="ECO:0000256" key="4">
    <source>
        <dbReference type="ARBA" id="ARBA00023004"/>
    </source>
</evidence>
<dbReference type="InterPro" id="IPR036197">
    <property type="entry name" value="NarG-like_sf"/>
</dbReference>
<proteinExistence type="predicted"/>
<dbReference type="GO" id="GO:0051539">
    <property type="term" value="F:4 iron, 4 sulfur cluster binding"/>
    <property type="evidence" value="ECO:0007669"/>
    <property type="project" value="UniProtKB-KW"/>
</dbReference>
<dbReference type="InterPro" id="IPR009051">
    <property type="entry name" value="Helical_ferredxn"/>
</dbReference>
<evidence type="ECO:0000256" key="1">
    <source>
        <dbReference type="ARBA" id="ARBA00022485"/>
    </source>
</evidence>
<dbReference type="PANTHER" id="PTHR43255">
    <property type="entry name" value="IRON-SULFUR-BINDING OXIDOREDUCTASE FADF-RELATED-RELATED"/>
    <property type="match status" value="1"/>
</dbReference>
<dbReference type="PROSITE" id="PS00198">
    <property type="entry name" value="4FE4S_FER_1"/>
    <property type="match status" value="1"/>
</dbReference>
<evidence type="ECO:0000256" key="6">
    <source>
        <dbReference type="SAM" id="Phobius"/>
    </source>
</evidence>
<evidence type="ECO:0000259" key="7">
    <source>
        <dbReference type="PROSITE" id="PS51379"/>
    </source>
</evidence>